<feature type="compositionally biased region" description="Gly residues" evidence="3">
    <location>
        <begin position="150"/>
        <end position="167"/>
    </location>
</feature>
<keyword evidence="4" id="KW-0732">Signal</keyword>
<sequence>MNKWYAMLPACLLWTALAAPSFANAADPQVRVYLDGKPIKFEVQPILENGTTLVQFRPIFEKIGLTVGWDEATQTVTGTKDDLSIKLVIDDTDAYINDRLNELELAPRLVEGNTFIPLRFVSEASGKDVTWDGKSMSVHIKSSADSTGPGNSGGTTGGGSKPGGGDSGTKPGSGTDTTKPDKGDYTYPNGDRYTGQMVNGYPEGRGKLYNLGGKLLFEGTMTNGLPGDGHLKSFYENGQLEFDGNLKNGVRTGSGKQYSSTGSLLFDGTFSVGEREKGTLYYENGDKYTGPFDNDKPSGAGKLVYKNGDVYEGYFFDGRREGKGTYTTTKGEKLVGDFKNNMMNGIISHYDKKGTLLSVSEFSNDVLTRKVDMGNGSTTLPNTNPSAQPDRVKLENDRHEKLVNSIRENYNQNKKQLEDQIAQIRKDNPGTYSSQAEYNKALKEAETKQMDISNRLNSLAGDYSKAAEAAKAELNKQLTNVQTLITQIHAKGSAQQRIEALRDQLNFLRDNYNNELKRANDQHLEIIKQLK</sequence>
<dbReference type="Gene3D" id="3.30.457.10">
    <property type="entry name" value="Copper amine oxidase-like, N-terminal domain"/>
    <property type="match status" value="1"/>
</dbReference>
<dbReference type="Proteomes" id="UP000028123">
    <property type="component" value="Unassembled WGS sequence"/>
</dbReference>
<evidence type="ECO:0000259" key="5">
    <source>
        <dbReference type="Pfam" id="PF07833"/>
    </source>
</evidence>
<organism evidence="6 7">
    <name type="scientific">Paenibacillus tyrfis</name>
    <dbReference type="NCBI Taxonomy" id="1501230"/>
    <lineage>
        <taxon>Bacteria</taxon>
        <taxon>Bacillati</taxon>
        <taxon>Bacillota</taxon>
        <taxon>Bacilli</taxon>
        <taxon>Bacillales</taxon>
        <taxon>Paenibacillaceae</taxon>
        <taxon>Paenibacillus</taxon>
    </lineage>
</organism>
<feature type="domain" description="Copper amine oxidase-like N-terminal" evidence="5">
    <location>
        <begin position="34"/>
        <end position="140"/>
    </location>
</feature>
<dbReference type="PANTHER" id="PTHR43215">
    <property type="entry name" value="RADIAL SPOKE HEAD 1 HOMOLOG"/>
    <property type="match status" value="1"/>
</dbReference>
<keyword evidence="1" id="KW-0677">Repeat</keyword>
<evidence type="ECO:0000313" key="6">
    <source>
        <dbReference type="EMBL" id="KEQ23926.1"/>
    </source>
</evidence>
<dbReference type="InterPro" id="IPR003409">
    <property type="entry name" value="MORN"/>
</dbReference>
<dbReference type="Pfam" id="PF07833">
    <property type="entry name" value="Cu_amine_oxidN1"/>
    <property type="match status" value="1"/>
</dbReference>
<feature type="chain" id="PRO_5001761150" description="Copper amine oxidase-like N-terminal domain-containing protein" evidence="4">
    <location>
        <begin position="26"/>
        <end position="531"/>
    </location>
</feature>
<dbReference type="InterPro" id="IPR036582">
    <property type="entry name" value="Mao_N_sf"/>
</dbReference>
<protein>
    <recommendedName>
        <fullName evidence="5">Copper amine oxidase-like N-terminal domain-containing protein</fullName>
    </recommendedName>
</protein>
<feature type="region of interest" description="Disordered" evidence="3">
    <location>
        <begin position="140"/>
        <end position="199"/>
    </location>
</feature>
<dbReference type="eggNOG" id="COG3858">
    <property type="taxonomic scope" value="Bacteria"/>
</dbReference>
<dbReference type="AlphaFoldDB" id="A0A081NZQ3"/>
<dbReference type="EMBL" id="JNVM01000018">
    <property type="protein sequence ID" value="KEQ23926.1"/>
    <property type="molecule type" value="Genomic_DNA"/>
</dbReference>
<evidence type="ECO:0000256" key="1">
    <source>
        <dbReference type="ARBA" id="ARBA00022737"/>
    </source>
</evidence>
<evidence type="ECO:0000256" key="2">
    <source>
        <dbReference type="SAM" id="Coils"/>
    </source>
</evidence>
<dbReference type="RefSeq" id="WP_051775512.1">
    <property type="nucleotide sequence ID" value="NZ_JNVM01000018.1"/>
</dbReference>
<dbReference type="SUPFAM" id="SSF82185">
    <property type="entry name" value="Histone H3 K4-specific methyltransferase SET7/9 N-terminal domain"/>
    <property type="match status" value="2"/>
</dbReference>
<gene>
    <name evidence="6" type="ORF">ET33_11605</name>
</gene>
<dbReference type="eggNOG" id="COG2849">
    <property type="taxonomic scope" value="Bacteria"/>
</dbReference>
<evidence type="ECO:0000313" key="7">
    <source>
        <dbReference type="Proteomes" id="UP000028123"/>
    </source>
</evidence>
<reference evidence="6 7" key="1">
    <citation type="submission" date="2014-06" db="EMBL/GenBank/DDBJ databases">
        <title>Draft genome sequence of Paenibacillus sp. MSt1.</title>
        <authorList>
            <person name="Aw Y.K."/>
            <person name="Ong K.S."/>
            <person name="Gan H.M."/>
            <person name="Lee S.M."/>
        </authorList>
    </citation>
    <scope>NUCLEOTIDE SEQUENCE [LARGE SCALE GENOMIC DNA]</scope>
    <source>
        <strain evidence="6 7">MSt1</strain>
    </source>
</reference>
<dbReference type="OrthoDB" id="38457at2"/>
<evidence type="ECO:0000256" key="4">
    <source>
        <dbReference type="SAM" id="SignalP"/>
    </source>
</evidence>
<proteinExistence type="predicted"/>
<feature type="coiled-coil region" evidence="2">
    <location>
        <begin position="396"/>
        <end position="427"/>
    </location>
</feature>
<accession>A0A081NZQ3</accession>
<dbReference type="SUPFAM" id="SSF55383">
    <property type="entry name" value="Copper amine oxidase, domain N"/>
    <property type="match status" value="1"/>
</dbReference>
<dbReference type="InterPro" id="IPR012854">
    <property type="entry name" value="Cu_amine_oxidase-like_N"/>
</dbReference>
<name>A0A081NZQ3_9BACL</name>
<feature type="signal peptide" evidence="4">
    <location>
        <begin position="1"/>
        <end position="25"/>
    </location>
</feature>
<dbReference type="SMART" id="SM00698">
    <property type="entry name" value="MORN"/>
    <property type="match status" value="4"/>
</dbReference>
<keyword evidence="2" id="KW-0175">Coiled coil</keyword>
<dbReference type="PANTHER" id="PTHR43215:SF14">
    <property type="entry name" value="RADIAL SPOKE HEAD 1 HOMOLOG"/>
    <property type="match status" value="1"/>
</dbReference>
<keyword evidence="7" id="KW-1185">Reference proteome</keyword>
<dbReference type="Gene3D" id="2.20.110.10">
    <property type="entry name" value="Histone H3 K4-specific methyltransferase SET7/9 N-terminal domain"/>
    <property type="match status" value="2"/>
</dbReference>
<dbReference type="Pfam" id="PF02493">
    <property type="entry name" value="MORN"/>
    <property type="match status" value="5"/>
</dbReference>
<feature type="compositionally biased region" description="Low complexity" evidence="3">
    <location>
        <begin position="168"/>
        <end position="177"/>
    </location>
</feature>
<evidence type="ECO:0000256" key="3">
    <source>
        <dbReference type="SAM" id="MobiDB-lite"/>
    </source>
</evidence>
<comment type="caution">
    <text evidence="6">The sequence shown here is derived from an EMBL/GenBank/DDBJ whole genome shotgun (WGS) entry which is preliminary data.</text>
</comment>
<feature type="coiled-coil region" evidence="2">
    <location>
        <begin position="464"/>
        <end position="529"/>
    </location>
</feature>